<dbReference type="Proteomes" id="UP000318431">
    <property type="component" value="Unassembled WGS sequence"/>
</dbReference>
<evidence type="ECO:0000313" key="1">
    <source>
        <dbReference type="EMBL" id="TWI60946.1"/>
    </source>
</evidence>
<reference evidence="1 2" key="1">
    <citation type="journal article" date="2015" name="Stand. Genomic Sci.">
        <title>Genomic Encyclopedia of Bacterial and Archaeal Type Strains, Phase III: the genomes of soil and plant-associated and newly described type strains.</title>
        <authorList>
            <person name="Whitman W.B."/>
            <person name="Woyke T."/>
            <person name="Klenk H.P."/>
            <person name="Zhou Y."/>
            <person name="Lilburn T.G."/>
            <person name="Beck B.J."/>
            <person name="De Vos P."/>
            <person name="Vandamme P."/>
            <person name="Eisen J.A."/>
            <person name="Garrity G."/>
            <person name="Hugenholtz P."/>
            <person name="Kyrpides N.C."/>
        </authorList>
    </citation>
    <scope>NUCLEOTIDE SEQUENCE [LARGE SCALE GENOMIC DNA]</scope>
    <source>
        <strain evidence="1 2">CGMCC 1.10822</strain>
    </source>
</reference>
<protein>
    <submittedName>
        <fullName evidence="1">Uncharacterized protein</fullName>
    </submittedName>
</protein>
<name>A0A562QXT8_9BURK</name>
<gene>
    <name evidence="1" type="ORF">IP91_04911</name>
</gene>
<dbReference type="EMBL" id="VLLB01000013">
    <property type="protein sequence ID" value="TWI60946.1"/>
    <property type="molecule type" value="Genomic_DNA"/>
</dbReference>
<keyword evidence="2" id="KW-1185">Reference proteome</keyword>
<dbReference type="OrthoDB" id="8828485at2"/>
<sequence>MTDEINRCETTHVDVKSGEAKCTAQWLLENRNIKGKVTHPITHNNKLTMFVCGEEGFADIAKEIRNAQKSIDLCCWGFDPAMELERGATGPWPRGETYGDLLIAAGRRGVQVRLLVWFDWVAKQAHKVTNMPGYTHDEYAWRFFGGRKKDAERLSAQNSLADLRAAIGDKEAPDDLGILKWLRKHAQNQDREIPMLAREEYCASWYQAAFAKYLENVEIRIHSADIRSIHRAISAESTKPSLP</sequence>
<dbReference type="RefSeq" id="WP_145653016.1">
    <property type="nucleotide sequence ID" value="NZ_VLLB01000013.1"/>
</dbReference>
<dbReference type="AlphaFoldDB" id="A0A562QXT8"/>
<accession>A0A562QXT8</accession>
<dbReference type="Gene3D" id="3.30.870.10">
    <property type="entry name" value="Endonuclease Chain A"/>
    <property type="match status" value="1"/>
</dbReference>
<evidence type="ECO:0000313" key="2">
    <source>
        <dbReference type="Proteomes" id="UP000318431"/>
    </source>
</evidence>
<organism evidence="1 2">
    <name type="scientific">Pseudoduganella lurida</name>
    <dbReference type="NCBI Taxonomy" id="1036180"/>
    <lineage>
        <taxon>Bacteria</taxon>
        <taxon>Pseudomonadati</taxon>
        <taxon>Pseudomonadota</taxon>
        <taxon>Betaproteobacteria</taxon>
        <taxon>Burkholderiales</taxon>
        <taxon>Oxalobacteraceae</taxon>
        <taxon>Telluria group</taxon>
        <taxon>Pseudoduganella</taxon>
    </lineage>
</organism>
<comment type="caution">
    <text evidence="1">The sequence shown here is derived from an EMBL/GenBank/DDBJ whole genome shotgun (WGS) entry which is preliminary data.</text>
</comment>
<proteinExistence type="predicted"/>
<dbReference type="SUPFAM" id="SSF56024">
    <property type="entry name" value="Phospholipase D/nuclease"/>
    <property type="match status" value="1"/>
</dbReference>